<dbReference type="GO" id="GO:0003677">
    <property type="term" value="F:DNA binding"/>
    <property type="evidence" value="ECO:0007669"/>
    <property type="project" value="UniProtKB-KW"/>
</dbReference>
<dbReference type="InterPro" id="IPR032200">
    <property type="entry name" value="COE_DBD"/>
</dbReference>
<dbReference type="GO" id="GO:0008270">
    <property type="term" value="F:zinc ion binding"/>
    <property type="evidence" value="ECO:0007669"/>
    <property type="project" value="UniProtKB-KW"/>
</dbReference>
<keyword evidence="8" id="KW-0010">Activator</keyword>
<dbReference type="Pfam" id="PF01833">
    <property type="entry name" value="TIG"/>
    <property type="match status" value="1"/>
</dbReference>
<gene>
    <name evidence="16" type="primary">LOC113093414</name>
</gene>
<evidence type="ECO:0000313" key="15">
    <source>
        <dbReference type="Proteomes" id="UP000515129"/>
    </source>
</evidence>
<name>A0A6P6P1Q1_CARAU</name>
<dbReference type="InterPro" id="IPR018350">
    <property type="entry name" value="Transcription_factor_COE_CS"/>
</dbReference>
<dbReference type="Gene3D" id="2.60.40.3180">
    <property type="entry name" value="Transcription factor COE1, DNA-binding domain"/>
    <property type="match status" value="1"/>
</dbReference>
<dbReference type="AlphaFoldDB" id="A0A6P6P1Q1"/>
<proteinExistence type="inferred from homology"/>
<evidence type="ECO:0000256" key="2">
    <source>
        <dbReference type="ARBA" id="ARBA00010340"/>
    </source>
</evidence>
<dbReference type="GO" id="GO:0007399">
    <property type="term" value="P:nervous system development"/>
    <property type="evidence" value="ECO:0007669"/>
    <property type="project" value="UniProtKB-ARBA"/>
</dbReference>
<evidence type="ECO:0000256" key="4">
    <source>
        <dbReference type="ARBA" id="ARBA00022771"/>
    </source>
</evidence>
<evidence type="ECO:0000259" key="14">
    <source>
        <dbReference type="SMART" id="SM00429"/>
    </source>
</evidence>
<keyword evidence="15" id="KW-1185">Reference proteome</keyword>
<feature type="region of interest" description="Disordered" evidence="13">
    <location>
        <begin position="518"/>
        <end position="547"/>
    </location>
</feature>
<dbReference type="CDD" id="cd11606">
    <property type="entry name" value="COE_DBD"/>
    <property type="match status" value="1"/>
</dbReference>
<protein>
    <submittedName>
        <fullName evidence="16">Transcription factor COE3-like isoform X14</fullName>
    </submittedName>
</protein>
<dbReference type="GO" id="GO:0045893">
    <property type="term" value="P:positive regulation of DNA-templated transcription"/>
    <property type="evidence" value="ECO:0007669"/>
    <property type="project" value="UniProtKB-ARBA"/>
</dbReference>
<dbReference type="SMART" id="SM00429">
    <property type="entry name" value="IPT"/>
    <property type="match status" value="1"/>
</dbReference>
<keyword evidence="10 12" id="KW-0539">Nucleus</keyword>
<feature type="compositionally biased region" description="Polar residues" evidence="13">
    <location>
        <begin position="528"/>
        <end position="537"/>
    </location>
</feature>
<evidence type="ECO:0000256" key="8">
    <source>
        <dbReference type="ARBA" id="ARBA00023159"/>
    </source>
</evidence>
<keyword evidence="4 12" id="KW-0863">Zinc-finger</keyword>
<feature type="region of interest" description="Disordered" evidence="13">
    <location>
        <begin position="447"/>
        <end position="469"/>
    </location>
</feature>
<dbReference type="InterPro" id="IPR014756">
    <property type="entry name" value="Ig_E-set"/>
</dbReference>
<evidence type="ECO:0000256" key="13">
    <source>
        <dbReference type="SAM" id="MobiDB-lite"/>
    </source>
</evidence>
<organism evidence="15 16">
    <name type="scientific">Carassius auratus</name>
    <name type="common">Goldfish</name>
    <dbReference type="NCBI Taxonomy" id="7957"/>
    <lineage>
        <taxon>Eukaryota</taxon>
        <taxon>Metazoa</taxon>
        <taxon>Chordata</taxon>
        <taxon>Craniata</taxon>
        <taxon>Vertebrata</taxon>
        <taxon>Euteleostomi</taxon>
        <taxon>Actinopterygii</taxon>
        <taxon>Neopterygii</taxon>
        <taxon>Teleostei</taxon>
        <taxon>Ostariophysi</taxon>
        <taxon>Cypriniformes</taxon>
        <taxon>Cyprinidae</taxon>
        <taxon>Cyprininae</taxon>
        <taxon>Carassius</taxon>
    </lineage>
</organism>
<keyword evidence="9 12" id="KW-0804">Transcription</keyword>
<feature type="domain" description="IPT/TIG" evidence="14">
    <location>
        <begin position="253"/>
        <end position="337"/>
    </location>
</feature>
<feature type="region of interest" description="Disordered" evidence="13">
    <location>
        <begin position="1"/>
        <end position="22"/>
    </location>
</feature>
<dbReference type="CDD" id="cd01175">
    <property type="entry name" value="IPT_COE"/>
    <property type="match status" value="1"/>
</dbReference>
<evidence type="ECO:0000313" key="16">
    <source>
        <dbReference type="RefSeq" id="XP_026115001.1"/>
    </source>
</evidence>
<evidence type="ECO:0000256" key="10">
    <source>
        <dbReference type="ARBA" id="ARBA00023242"/>
    </source>
</evidence>
<keyword evidence="12" id="KW-0217">Developmental protein</keyword>
<dbReference type="GO" id="GO:0005634">
    <property type="term" value="C:nucleus"/>
    <property type="evidence" value="ECO:0007669"/>
    <property type="project" value="UniProtKB-SubCell"/>
</dbReference>
<evidence type="ECO:0000256" key="3">
    <source>
        <dbReference type="ARBA" id="ARBA00022723"/>
    </source>
</evidence>
<dbReference type="InterPro" id="IPR038173">
    <property type="entry name" value="COE_DBD_sf"/>
</dbReference>
<reference evidence="16" key="1">
    <citation type="submission" date="2025-08" db="UniProtKB">
        <authorList>
            <consortium name="RefSeq"/>
        </authorList>
    </citation>
    <scope>IDENTIFICATION</scope>
    <source>
        <strain evidence="16">Wakin</strain>
        <tissue evidence="16">Muscle</tissue>
    </source>
</reference>
<dbReference type="Gene3D" id="1.10.287.4280">
    <property type="match status" value="1"/>
</dbReference>
<dbReference type="PANTHER" id="PTHR10747">
    <property type="entry name" value="TRANSCRIPTION FACTOR COE FAMILY MEMBER"/>
    <property type="match status" value="1"/>
</dbReference>
<dbReference type="RefSeq" id="XP_026115001.1">
    <property type="nucleotide sequence ID" value="XM_026259216.1"/>
</dbReference>
<accession>A0A6P6P1Q1</accession>
<dbReference type="InterPro" id="IPR038006">
    <property type="entry name" value="COE_IPT"/>
</dbReference>
<dbReference type="Gene3D" id="2.60.40.10">
    <property type="entry name" value="Immunoglobulins"/>
    <property type="match status" value="1"/>
</dbReference>
<dbReference type="Pfam" id="PF16422">
    <property type="entry name" value="COE1_DBD"/>
    <property type="match status" value="1"/>
</dbReference>
<dbReference type="GO" id="GO:0003700">
    <property type="term" value="F:DNA-binding transcription factor activity"/>
    <property type="evidence" value="ECO:0007669"/>
    <property type="project" value="InterPro"/>
</dbReference>
<evidence type="ECO:0000256" key="9">
    <source>
        <dbReference type="ARBA" id="ARBA00023163"/>
    </source>
</evidence>
<dbReference type="Proteomes" id="UP000515129">
    <property type="component" value="Unplaced"/>
</dbReference>
<evidence type="ECO:0000256" key="5">
    <source>
        <dbReference type="ARBA" id="ARBA00022833"/>
    </source>
</evidence>
<dbReference type="GeneID" id="113093414"/>
<dbReference type="FunFam" id="2.60.40.10:FF:001696">
    <property type="entry name" value="Transcription factor COE3"/>
    <property type="match status" value="1"/>
</dbReference>
<evidence type="ECO:0000256" key="11">
    <source>
        <dbReference type="ARBA" id="ARBA00065252"/>
    </source>
</evidence>
<dbReference type="FunFam" id="2.60.40.3180:FF:000001">
    <property type="entry name" value="transcription factor COE1 isoform X2"/>
    <property type="match status" value="1"/>
</dbReference>
<dbReference type="FunFam" id="1.10.287.4280:FF:000001">
    <property type="entry name" value="transcription factor COE1 isoform X2"/>
    <property type="match status" value="1"/>
</dbReference>
<dbReference type="InterPro" id="IPR013783">
    <property type="entry name" value="Ig-like_fold"/>
</dbReference>
<dbReference type="InterPro" id="IPR003523">
    <property type="entry name" value="Transcription_factor_COE"/>
</dbReference>
<dbReference type="PROSITE" id="PS01345">
    <property type="entry name" value="COE"/>
    <property type="match status" value="1"/>
</dbReference>
<keyword evidence="5 12" id="KW-0862">Zinc</keyword>
<dbReference type="SUPFAM" id="SSF81296">
    <property type="entry name" value="E set domains"/>
    <property type="match status" value="1"/>
</dbReference>
<comment type="subunit">
    <text evidence="11">Forms either a homodimer or a heterodimer with a related family member.</text>
</comment>
<dbReference type="InterPro" id="IPR002909">
    <property type="entry name" value="IPT_dom"/>
</dbReference>
<evidence type="ECO:0000256" key="12">
    <source>
        <dbReference type="RuleBase" id="RU004489"/>
    </source>
</evidence>
<comment type="similarity">
    <text evidence="2 12">Belongs to the COE family.</text>
</comment>
<evidence type="ECO:0000256" key="7">
    <source>
        <dbReference type="ARBA" id="ARBA00023125"/>
    </source>
</evidence>
<sequence>MFGIQENIPRGGTTMKEEPLGSGMNSVRSWMHTAGVVDANTAAQSGVGLARAHYEKQPPSNLRKSNFFHFVLALYDRQGQPVEIERTAFVDFVEKEKEPNSEKTNNGIHYKLQLLYSNGVRTEQDLYVRLIDSMTKQAIMYEGQDKNPEMCRVLLTHEIMCSRCCDKKSCGNRNETPSDPVIIDRFFLKFFLKCNQNCLKNAGNPRDMRRFQVVVSTTVNVDGHVLAVSDNMFVHNNSKHGRRARRLDPSEATPCIKAISPSEGWTTGGATVIIIGDNFFDGLQVVFGTMLVWSELITPHAIRVQTPPRHIPGVVEVTLSYKSKQFCKGAPGRFVYTALNEPTIDYGFQRLQKVIPRHPGDPERLPKEVLLKRAADLVEALYGMPHNNQEIILKRAADIAEALYSVPRNHNQIPSLANTASHGGMMGVNSFGGQLAVNVSETSQVGYSRNTSSVSPRGYVPSSTPQQSNYNTVSNSMNGYGNAGMPNLGVPSPPGFLNGSSANSPYGMKQKSAFAPVVRPQASPPPSCTSANGNGLQAMSGLVVPPM</sequence>
<keyword evidence="7 12" id="KW-0238">DNA-binding</keyword>
<dbReference type="Pfam" id="PF16423">
    <property type="entry name" value="COE1_HLH"/>
    <property type="match status" value="1"/>
</dbReference>
<keyword evidence="6 12" id="KW-0805">Transcription regulation</keyword>
<comment type="subcellular location">
    <subcellularLocation>
        <location evidence="1 12">Nucleus</location>
    </subcellularLocation>
</comment>
<keyword evidence="3 12" id="KW-0479">Metal-binding</keyword>
<evidence type="ECO:0000256" key="6">
    <source>
        <dbReference type="ARBA" id="ARBA00023015"/>
    </source>
</evidence>
<dbReference type="InterPro" id="IPR032201">
    <property type="entry name" value="COE_HLH"/>
</dbReference>
<evidence type="ECO:0000256" key="1">
    <source>
        <dbReference type="ARBA" id="ARBA00004123"/>
    </source>
</evidence>